<comment type="caution">
    <text evidence="2">The sequence shown here is derived from an EMBL/GenBank/DDBJ whole genome shotgun (WGS) entry which is preliminary data.</text>
</comment>
<evidence type="ECO:0000313" key="2">
    <source>
        <dbReference type="EMBL" id="PON76510.1"/>
    </source>
</evidence>
<proteinExistence type="predicted"/>
<keyword evidence="3" id="KW-1185">Reference proteome</keyword>
<evidence type="ECO:0000313" key="3">
    <source>
        <dbReference type="Proteomes" id="UP000237105"/>
    </source>
</evidence>
<gene>
    <name evidence="2" type="ORF">PanWU01x14_035640</name>
</gene>
<accession>A0A2P5DT90</accession>
<feature type="region of interest" description="Disordered" evidence="1">
    <location>
        <begin position="1"/>
        <end position="21"/>
    </location>
</feature>
<dbReference type="AlphaFoldDB" id="A0A2P5DT90"/>
<feature type="compositionally biased region" description="Basic residues" evidence="1">
    <location>
        <begin position="1"/>
        <end position="14"/>
    </location>
</feature>
<evidence type="ECO:0000256" key="1">
    <source>
        <dbReference type="SAM" id="MobiDB-lite"/>
    </source>
</evidence>
<dbReference type="Proteomes" id="UP000237105">
    <property type="component" value="Unassembled WGS sequence"/>
</dbReference>
<protein>
    <submittedName>
        <fullName evidence="2">Uncharacterized protein</fullName>
    </submittedName>
</protein>
<dbReference type="EMBL" id="JXTB01000018">
    <property type="protein sequence ID" value="PON76510.1"/>
    <property type="molecule type" value="Genomic_DNA"/>
</dbReference>
<organism evidence="2 3">
    <name type="scientific">Parasponia andersonii</name>
    <name type="common">Sponia andersonii</name>
    <dbReference type="NCBI Taxonomy" id="3476"/>
    <lineage>
        <taxon>Eukaryota</taxon>
        <taxon>Viridiplantae</taxon>
        <taxon>Streptophyta</taxon>
        <taxon>Embryophyta</taxon>
        <taxon>Tracheophyta</taxon>
        <taxon>Spermatophyta</taxon>
        <taxon>Magnoliopsida</taxon>
        <taxon>eudicotyledons</taxon>
        <taxon>Gunneridae</taxon>
        <taxon>Pentapetalae</taxon>
        <taxon>rosids</taxon>
        <taxon>fabids</taxon>
        <taxon>Rosales</taxon>
        <taxon>Cannabaceae</taxon>
        <taxon>Parasponia</taxon>
    </lineage>
</organism>
<reference evidence="3" key="1">
    <citation type="submission" date="2016-06" db="EMBL/GenBank/DDBJ databases">
        <title>Parallel loss of symbiosis genes in relatives of nitrogen-fixing non-legume Parasponia.</title>
        <authorList>
            <person name="Van Velzen R."/>
            <person name="Holmer R."/>
            <person name="Bu F."/>
            <person name="Rutten L."/>
            <person name="Van Zeijl A."/>
            <person name="Liu W."/>
            <person name="Santuari L."/>
            <person name="Cao Q."/>
            <person name="Sharma T."/>
            <person name="Shen D."/>
            <person name="Roswanjaya Y."/>
            <person name="Wardhani T."/>
            <person name="Kalhor M.S."/>
            <person name="Jansen J."/>
            <person name="Van den Hoogen J."/>
            <person name="Gungor B."/>
            <person name="Hartog M."/>
            <person name="Hontelez J."/>
            <person name="Verver J."/>
            <person name="Yang W.-C."/>
            <person name="Schijlen E."/>
            <person name="Repin R."/>
            <person name="Schilthuizen M."/>
            <person name="Schranz E."/>
            <person name="Heidstra R."/>
            <person name="Miyata K."/>
            <person name="Fedorova E."/>
            <person name="Kohlen W."/>
            <person name="Bisseling T."/>
            <person name="Smit S."/>
            <person name="Geurts R."/>
        </authorList>
    </citation>
    <scope>NUCLEOTIDE SEQUENCE [LARGE SCALE GENOMIC DNA]</scope>
    <source>
        <strain evidence="3">cv. WU1-14</strain>
    </source>
</reference>
<sequence>MGRHRPKGAAKKRSNGWYRGGPPGYGEWQSRACQVSWLRAWHVLDTVAPHPGAAQAVRWPRAWAASHAGKLCARQQVLRAGAVGTAHWVCMVHRPCACVPRMQAMHAGRAR</sequence>
<name>A0A2P5DT90_PARAD</name>